<evidence type="ECO:0000313" key="2">
    <source>
        <dbReference type="EMBL" id="CAB4662608.1"/>
    </source>
</evidence>
<dbReference type="InterPro" id="IPR050266">
    <property type="entry name" value="AB_hydrolase_sf"/>
</dbReference>
<feature type="domain" description="AB hydrolase-1" evidence="1">
    <location>
        <begin position="166"/>
        <end position="386"/>
    </location>
</feature>
<dbReference type="PRINTS" id="PR00111">
    <property type="entry name" value="ABHYDROLASE"/>
</dbReference>
<dbReference type="InterPro" id="IPR000073">
    <property type="entry name" value="AB_hydrolase_1"/>
</dbReference>
<dbReference type="EMBL" id="CAFBLV010000014">
    <property type="protein sequence ID" value="CAB4860960.1"/>
    <property type="molecule type" value="Genomic_DNA"/>
</dbReference>
<dbReference type="InterPro" id="IPR036527">
    <property type="entry name" value="SCP2_sterol-bd_dom_sf"/>
</dbReference>
<reference evidence="2" key="1">
    <citation type="submission" date="2020-05" db="EMBL/GenBank/DDBJ databases">
        <authorList>
            <person name="Chiriac C."/>
            <person name="Salcher M."/>
            <person name="Ghai R."/>
            <person name="Kavagutti S V."/>
        </authorList>
    </citation>
    <scope>NUCLEOTIDE SEQUENCE</scope>
</reference>
<evidence type="ECO:0000313" key="3">
    <source>
        <dbReference type="EMBL" id="CAB4860960.1"/>
    </source>
</evidence>
<dbReference type="EMBL" id="CAEZWW010000009">
    <property type="protein sequence ID" value="CAB4662608.1"/>
    <property type="molecule type" value="Genomic_DNA"/>
</dbReference>
<evidence type="ECO:0000259" key="1">
    <source>
        <dbReference type="Pfam" id="PF00561"/>
    </source>
</evidence>
<proteinExistence type="predicted"/>
<protein>
    <submittedName>
        <fullName evidence="2">Unannotated protein</fullName>
    </submittedName>
</protein>
<dbReference type="Pfam" id="PF00561">
    <property type="entry name" value="Abhydrolase_1"/>
    <property type="match status" value="1"/>
</dbReference>
<dbReference type="Gene3D" id="3.30.1050.10">
    <property type="entry name" value="SCP2 sterol-binding domain"/>
    <property type="match status" value="1"/>
</dbReference>
<sequence length="402" mass="43972">MIKQFGDLTWWSDFQTQINSDDQFASSAKYFNVRVGIKTPEGSWTIDARDGKVVSVQPGLSLTGDDIVLIGPDSEWNRILDGKTDWFEATSPGLGQLTFEGNMVAALRNIKPMWRLLMAMSKAGKAPAVPGPFSPDPVPSGREILGKYVDVKGLRAHYEEAGQGQPIVCIHAACQDTLMYRHVLDGLSDSYRVISIDAPGHGKSAEPKTGPLNHISQFAEFNENFMEALGLENPIIIGCSMGGNMVLELGARRPNFYAGIVSCEGADYTPTVSPFFLEMLNLNAPQILECWSQSLTGYRTPADRAREVVWQIIRIAPEYAAGDLTGYAGFDKRDVVGTIKAPVLLLRGDADWLVPQAMVEETSSRIPGSRVEVLAGTGHYPMIENPVEFNQAIRSFADSLAK</sequence>
<dbReference type="SUPFAM" id="SSF55718">
    <property type="entry name" value="SCP-like"/>
    <property type="match status" value="1"/>
</dbReference>
<organism evidence="2">
    <name type="scientific">freshwater metagenome</name>
    <dbReference type="NCBI Taxonomy" id="449393"/>
    <lineage>
        <taxon>unclassified sequences</taxon>
        <taxon>metagenomes</taxon>
        <taxon>ecological metagenomes</taxon>
    </lineage>
</organism>
<dbReference type="SUPFAM" id="SSF53474">
    <property type="entry name" value="alpha/beta-Hydrolases"/>
    <property type="match status" value="1"/>
</dbReference>
<dbReference type="AlphaFoldDB" id="A0A6J6LNQ9"/>
<gene>
    <name evidence="2" type="ORF">UFOPK2310_00157</name>
    <name evidence="3" type="ORF">UFOPK3425_00155</name>
</gene>
<dbReference type="InterPro" id="IPR029058">
    <property type="entry name" value="AB_hydrolase_fold"/>
</dbReference>
<accession>A0A6J6LNQ9</accession>
<dbReference type="PANTHER" id="PTHR43798">
    <property type="entry name" value="MONOACYLGLYCEROL LIPASE"/>
    <property type="match status" value="1"/>
</dbReference>
<dbReference type="Gene3D" id="3.40.50.1820">
    <property type="entry name" value="alpha/beta hydrolase"/>
    <property type="match status" value="1"/>
</dbReference>
<name>A0A6J6LNQ9_9ZZZZ</name>